<organism evidence="4 5">
    <name type="scientific">Bacteroides salyersiae</name>
    <dbReference type="NCBI Taxonomy" id="291644"/>
    <lineage>
        <taxon>Bacteria</taxon>
        <taxon>Pseudomonadati</taxon>
        <taxon>Bacteroidota</taxon>
        <taxon>Bacteroidia</taxon>
        <taxon>Bacteroidales</taxon>
        <taxon>Bacteroidaceae</taxon>
        <taxon>Bacteroides</taxon>
    </lineage>
</organism>
<dbReference type="SUPFAM" id="SSF53756">
    <property type="entry name" value="UDP-Glycosyltransferase/glycogen phosphorylase"/>
    <property type="match status" value="1"/>
</dbReference>
<dbReference type="Proteomes" id="UP000422221">
    <property type="component" value="Unassembled WGS sequence"/>
</dbReference>
<evidence type="ECO:0000256" key="1">
    <source>
        <dbReference type="ARBA" id="ARBA00022679"/>
    </source>
</evidence>
<dbReference type="GO" id="GO:0016757">
    <property type="term" value="F:glycosyltransferase activity"/>
    <property type="evidence" value="ECO:0007669"/>
    <property type="project" value="InterPro"/>
</dbReference>
<gene>
    <name evidence="4" type="ORF">F3F73_07580</name>
</gene>
<dbReference type="CDD" id="cd03809">
    <property type="entry name" value="GT4_MtfB-like"/>
    <property type="match status" value="1"/>
</dbReference>
<comment type="caution">
    <text evidence="4">The sequence shown here is derived from an EMBL/GenBank/DDBJ whole genome shotgun (WGS) entry which is preliminary data.</text>
</comment>
<name>A0A7J4XKD2_9BACE</name>
<dbReference type="AlphaFoldDB" id="A0A7J4XKD2"/>
<dbReference type="PANTHER" id="PTHR46401:SF2">
    <property type="entry name" value="GLYCOSYLTRANSFERASE WBBK-RELATED"/>
    <property type="match status" value="1"/>
</dbReference>
<sequence length="376" mass="43116">MNIATIYTLYGRRAGAELCFEKIIESIYSYNKSVNWTIFCNKQAEYILKEQYPFTQTVYIPYLDNQYKKAFWLEFLSQKEVTSKDFDCFWIPSGCNHFPGHWDIPVLTTFHDLGEYHIKNKYSFARTIFRKKICIPRSIKRSKVFIAVSEFTARDMEIFLKVPIKEINVIHNGSSPHSFATFAESDSVLKKWELQKGAYLFTPGRTDYIGKGLDILLKSFREIRKYNPNLKLALAGPQGEGHNLLLEDLSKDQYADSNILYLGRVSDNELISLYANCLATIISSRFEGFGFPILEAMAYNVPVICSDAGSLPEVAGDAALIFKSENSKELSNTIKEILNFDNAQLEALKAKGQKRLQIFTWEKCAQQMYDVFLNAI</sequence>
<dbReference type="InterPro" id="IPR001296">
    <property type="entry name" value="Glyco_trans_1"/>
</dbReference>
<feature type="domain" description="Glycosyltransferase subfamily 4-like N-terminal" evidence="3">
    <location>
        <begin position="38"/>
        <end position="173"/>
    </location>
</feature>
<dbReference type="PANTHER" id="PTHR46401">
    <property type="entry name" value="GLYCOSYLTRANSFERASE WBBK-RELATED"/>
    <property type="match status" value="1"/>
</dbReference>
<dbReference type="EMBL" id="VWMK01000006">
    <property type="protein sequence ID" value="KAA3766728.1"/>
    <property type="molecule type" value="Genomic_DNA"/>
</dbReference>
<dbReference type="InterPro" id="IPR028098">
    <property type="entry name" value="Glyco_trans_4-like_N"/>
</dbReference>
<keyword evidence="1 4" id="KW-0808">Transferase</keyword>
<evidence type="ECO:0000313" key="5">
    <source>
        <dbReference type="Proteomes" id="UP000422221"/>
    </source>
</evidence>
<evidence type="ECO:0000259" key="2">
    <source>
        <dbReference type="Pfam" id="PF00534"/>
    </source>
</evidence>
<accession>A0A7J4XKD2</accession>
<feature type="domain" description="Glycosyl transferase family 1" evidence="2">
    <location>
        <begin position="196"/>
        <end position="354"/>
    </location>
</feature>
<dbReference type="Pfam" id="PF13439">
    <property type="entry name" value="Glyco_transf_4"/>
    <property type="match status" value="1"/>
</dbReference>
<protein>
    <submittedName>
        <fullName evidence="4">Glycosyltransferase family 4 protein</fullName>
    </submittedName>
</protein>
<dbReference type="GO" id="GO:0009103">
    <property type="term" value="P:lipopolysaccharide biosynthetic process"/>
    <property type="evidence" value="ECO:0007669"/>
    <property type="project" value="TreeGrafter"/>
</dbReference>
<evidence type="ECO:0000313" key="4">
    <source>
        <dbReference type="EMBL" id="KAA3766728.1"/>
    </source>
</evidence>
<dbReference type="RefSeq" id="WP_055294468.1">
    <property type="nucleotide sequence ID" value="NZ_CAXSTI010000006.1"/>
</dbReference>
<dbReference type="Gene3D" id="3.40.50.2000">
    <property type="entry name" value="Glycogen Phosphorylase B"/>
    <property type="match status" value="2"/>
</dbReference>
<dbReference type="GeneID" id="93117311"/>
<dbReference type="Pfam" id="PF00534">
    <property type="entry name" value="Glycos_transf_1"/>
    <property type="match status" value="1"/>
</dbReference>
<reference evidence="4 5" key="1">
    <citation type="journal article" date="2019" name="Nat. Med.">
        <title>A library of human gut bacterial isolates paired with longitudinal multiomics data enables mechanistic microbiome research.</title>
        <authorList>
            <person name="Poyet M."/>
            <person name="Groussin M."/>
            <person name="Gibbons S.M."/>
            <person name="Avila-Pacheco J."/>
            <person name="Jiang X."/>
            <person name="Kearney S.M."/>
            <person name="Perrotta A.R."/>
            <person name="Berdy B."/>
            <person name="Zhao S."/>
            <person name="Lieberman T.D."/>
            <person name="Swanson P.K."/>
            <person name="Smith M."/>
            <person name="Roesemann S."/>
            <person name="Alexander J.E."/>
            <person name="Rich S.A."/>
            <person name="Livny J."/>
            <person name="Vlamakis H."/>
            <person name="Clish C."/>
            <person name="Bullock K."/>
            <person name="Deik A."/>
            <person name="Scott J."/>
            <person name="Pierce K.A."/>
            <person name="Xavier R.J."/>
            <person name="Alm E.J."/>
        </authorList>
    </citation>
    <scope>NUCLEOTIDE SEQUENCE [LARGE SCALE GENOMIC DNA]</scope>
    <source>
        <strain evidence="4 5">BIOML-A10</strain>
    </source>
</reference>
<proteinExistence type="predicted"/>
<evidence type="ECO:0000259" key="3">
    <source>
        <dbReference type="Pfam" id="PF13439"/>
    </source>
</evidence>